<dbReference type="EMBL" id="CP011388">
    <property type="protein sequence ID" value="ANE48934.1"/>
    <property type="molecule type" value="Genomic_DNA"/>
</dbReference>
<gene>
    <name evidence="9" type="ORF">SY83_14495</name>
</gene>
<keyword evidence="7 8" id="KW-0472">Membrane</keyword>
<dbReference type="KEGG" id="pswu:SY83_14495"/>
<feature type="transmembrane region" description="Helical" evidence="8">
    <location>
        <begin position="35"/>
        <end position="54"/>
    </location>
</feature>
<feature type="transmembrane region" description="Helical" evidence="8">
    <location>
        <begin position="325"/>
        <end position="345"/>
    </location>
</feature>
<dbReference type="PANTHER" id="PTHR34975:SF2">
    <property type="entry name" value="SPORE GERMINATION PROTEIN A2"/>
    <property type="match status" value="1"/>
</dbReference>
<keyword evidence="10" id="KW-1185">Reference proteome</keyword>
<dbReference type="GO" id="GO:0009847">
    <property type="term" value="P:spore germination"/>
    <property type="evidence" value="ECO:0007669"/>
    <property type="project" value="InterPro"/>
</dbReference>
<keyword evidence="4" id="KW-0309">Germination</keyword>
<keyword evidence="5 8" id="KW-0812">Transmembrane</keyword>
<evidence type="ECO:0000313" key="10">
    <source>
        <dbReference type="Proteomes" id="UP000076927"/>
    </source>
</evidence>
<dbReference type="GO" id="GO:0016020">
    <property type="term" value="C:membrane"/>
    <property type="evidence" value="ECO:0007669"/>
    <property type="project" value="UniProtKB-SubCell"/>
</dbReference>
<feature type="transmembrane region" description="Helical" evidence="8">
    <location>
        <begin position="180"/>
        <end position="201"/>
    </location>
</feature>
<evidence type="ECO:0000256" key="8">
    <source>
        <dbReference type="SAM" id="Phobius"/>
    </source>
</evidence>
<feature type="transmembrane region" description="Helical" evidence="8">
    <location>
        <begin position="296"/>
        <end position="313"/>
    </location>
</feature>
<evidence type="ECO:0000313" key="9">
    <source>
        <dbReference type="EMBL" id="ANE48934.1"/>
    </source>
</evidence>
<sequence length="365" mass="41998">MFSAYLLMFVIHDAQVGVGLPGFQRVIYEAAGHDAWVSVIIAGIYVQVLTWMIIKTLELSGGKDLFDIHRHVYGKIIGDTFNFVMVLYYLFATIVSVRNYVEMVQIWLFPYTPTWVISLLMTCLAFYGVSGGLRTIVGSSVVFVSMTLWMAVLLYFPLVYSDWDHLFPLLESDVPHLLEGSMKMSLTIVGFEILYFIYPFIRNKEKTQLYSQIGVLSVTLLNLFVMFVTLVFFSGGELLKTGWATFTMLKVIQFPFLERFEYLGVSLWLVIVITNLMVFSWIATRGLKRIFSWKQKNSLYGFMGLAWILSSFIETRIEVDMLNNLFSQCSFYLILLYPVVLYLLVRIQAKSSKNKGKGEMKIEKT</sequence>
<keyword evidence="3" id="KW-0813">Transport</keyword>
<name>A0A172TPU9_9BACL</name>
<feature type="transmembrane region" description="Helical" evidence="8">
    <location>
        <begin position="213"/>
        <end position="233"/>
    </location>
</feature>
<dbReference type="Proteomes" id="UP000076927">
    <property type="component" value="Chromosome"/>
</dbReference>
<dbReference type="AlphaFoldDB" id="A0A172TPU9"/>
<evidence type="ECO:0000256" key="2">
    <source>
        <dbReference type="ARBA" id="ARBA00007998"/>
    </source>
</evidence>
<comment type="similarity">
    <text evidence="2">Belongs to the amino acid-polyamine-organocation (APC) superfamily. Spore germination protein (SGP) (TC 2.A.3.9) family.</text>
</comment>
<reference evidence="9 10" key="1">
    <citation type="submission" date="2015-01" db="EMBL/GenBank/DDBJ databases">
        <title>Paenibacillus swuensis/DY6/whole genome sequencing.</title>
        <authorList>
            <person name="Kim M.K."/>
            <person name="Srinivasan S."/>
            <person name="Lee J.-J."/>
        </authorList>
    </citation>
    <scope>NUCLEOTIDE SEQUENCE [LARGE SCALE GENOMIC DNA]</scope>
    <source>
        <strain evidence="9 10">DY6</strain>
    </source>
</reference>
<evidence type="ECO:0000256" key="6">
    <source>
        <dbReference type="ARBA" id="ARBA00022989"/>
    </source>
</evidence>
<dbReference type="NCBIfam" id="TIGR00912">
    <property type="entry name" value="2A0309"/>
    <property type="match status" value="1"/>
</dbReference>
<evidence type="ECO:0000256" key="7">
    <source>
        <dbReference type="ARBA" id="ARBA00023136"/>
    </source>
</evidence>
<feature type="transmembrane region" description="Helical" evidence="8">
    <location>
        <begin position="141"/>
        <end position="160"/>
    </location>
</feature>
<feature type="transmembrane region" description="Helical" evidence="8">
    <location>
        <begin position="265"/>
        <end position="284"/>
    </location>
</feature>
<dbReference type="PATRIC" id="fig|1178515.4.peg.2910"/>
<evidence type="ECO:0000256" key="3">
    <source>
        <dbReference type="ARBA" id="ARBA00022448"/>
    </source>
</evidence>
<dbReference type="STRING" id="1178515.SY83_14495"/>
<dbReference type="InterPro" id="IPR004761">
    <property type="entry name" value="Spore_GerAB"/>
</dbReference>
<organism evidence="9 10">
    <name type="scientific">Paenibacillus swuensis</name>
    <dbReference type="NCBI Taxonomy" id="1178515"/>
    <lineage>
        <taxon>Bacteria</taxon>
        <taxon>Bacillati</taxon>
        <taxon>Bacillota</taxon>
        <taxon>Bacilli</taxon>
        <taxon>Bacillales</taxon>
        <taxon>Paenibacillaceae</taxon>
        <taxon>Paenibacillus</taxon>
    </lineage>
</organism>
<protein>
    <submittedName>
        <fullName evidence="9">Uncharacterized protein</fullName>
    </submittedName>
</protein>
<evidence type="ECO:0000256" key="1">
    <source>
        <dbReference type="ARBA" id="ARBA00004141"/>
    </source>
</evidence>
<evidence type="ECO:0000256" key="4">
    <source>
        <dbReference type="ARBA" id="ARBA00022544"/>
    </source>
</evidence>
<feature type="transmembrane region" description="Helical" evidence="8">
    <location>
        <begin position="107"/>
        <end position="129"/>
    </location>
</feature>
<dbReference type="PANTHER" id="PTHR34975">
    <property type="entry name" value="SPORE GERMINATION PROTEIN A2"/>
    <property type="match status" value="1"/>
</dbReference>
<accession>A0A172TPU9</accession>
<feature type="transmembrane region" description="Helical" evidence="8">
    <location>
        <begin position="80"/>
        <end position="101"/>
    </location>
</feature>
<keyword evidence="6 8" id="KW-1133">Transmembrane helix</keyword>
<dbReference type="Pfam" id="PF03845">
    <property type="entry name" value="Spore_permease"/>
    <property type="match status" value="1"/>
</dbReference>
<proteinExistence type="inferred from homology"/>
<evidence type="ECO:0000256" key="5">
    <source>
        <dbReference type="ARBA" id="ARBA00022692"/>
    </source>
</evidence>
<comment type="subcellular location">
    <subcellularLocation>
        <location evidence="1">Membrane</location>
        <topology evidence="1">Multi-pass membrane protein</topology>
    </subcellularLocation>
</comment>